<protein>
    <submittedName>
        <fullName evidence="1">Uncharacterized protein</fullName>
    </submittedName>
</protein>
<evidence type="ECO:0000313" key="1">
    <source>
        <dbReference type="EMBL" id="KAL3282703.1"/>
    </source>
</evidence>
<sequence length="110" mass="12199">MLWMQYVEKRTSISVEALNSHYINSVPDTDIDLGLLDHCQFNLKPGIEGLCEFVEVNETEVLEVFGTIASSAAGNDNLSQKLWTLVMPHCLEHLTHIINCSLTTGVVPKA</sequence>
<proteinExistence type="predicted"/>
<reference evidence="1 2" key="1">
    <citation type="journal article" date="2021" name="BMC Biol.">
        <title>Horizontally acquired antibacterial genes associated with adaptive radiation of ladybird beetles.</title>
        <authorList>
            <person name="Li H.S."/>
            <person name="Tang X.F."/>
            <person name="Huang Y.H."/>
            <person name="Xu Z.Y."/>
            <person name="Chen M.L."/>
            <person name="Du X.Y."/>
            <person name="Qiu B.Y."/>
            <person name="Chen P.T."/>
            <person name="Zhang W."/>
            <person name="Slipinski A."/>
            <person name="Escalona H.E."/>
            <person name="Waterhouse R.M."/>
            <person name="Zwick A."/>
            <person name="Pang H."/>
        </authorList>
    </citation>
    <scope>NUCLEOTIDE SEQUENCE [LARGE SCALE GENOMIC DNA]</scope>
    <source>
        <strain evidence="1">SYSU2018</strain>
    </source>
</reference>
<dbReference type="EMBL" id="JABFTP020000144">
    <property type="protein sequence ID" value="KAL3282703.1"/>
    <property type="molecule type" value="Genomic_DNA"/>
</dbReference>
<keyword evidence="2" id="KW-1185">Reference proteome</keyword>
<gene>
    <name evidence="1" type="ORF">HHI36_005876</name>
</gene>
<organism evidence="1 2">
    <name type="scientific">Cryptolaemus montrouzieri</name>
    <dbReference type="NCBI Taxonomy" id="559131"/>
    <lineage>
        <taxon>Eukaryota</taxon>
        <taxon>Metazoa</taxon>
        <taxon>Ecdysozoa</taxon>
        <taxon>Arthropoda</taxon>
        <taxon>Hexapoda</taxon>
        <taxon>Insecta</taxon>
        <taxon>Pterygota</taxon>
        <taxon>Neoptera</taxon>
        <taxon>Endopterygota</taxon>
        <taxon>Coleoptera</taxon>
        <taxon>Polyphaga</taxon>
        <taxon>Cucujiformia</taxon>
        <taxon>Coccinelloidea</taxon>
        <taxon>Coccinellidae</taxon>
        <taxon>Scymninae</taxon>
        <taxon>Scymnini</taxon>
        <taxon>Cryptolaemus</taxon>
    </lineage>
</organism>
<accession>A0ABD2NVE8</accession>
<dbReference type="AlphaFoldDB" id="A0ABD2NVE8"/>
<comment type="caution">
    <text evidence="1">The sequence shown here is derived from an EMBL/GenBank/DDBJ whole genome shotgun (WGS) entry which is preliminary data.</text>
</comment>
<evidence type="ECO:0000313" key="2">
    <source>
        <dbReference type="Proteomes" id="UP001516400"/>
    </source>
</evidence>
<name>A0ABD2NVE8_9CUCU</name>
<dbReference type="Proteomes" id="UP001516400">
    <property type="component" value="Unassembled WGS sequence"/>
</dbReference>